<dbReference type="PROSITE" id="PS50983">
    <property type="entry name" value="FE_B12_PBP"/>
    <property type="match status" value="1"/>
</dbReference>
<gene>
    <name evidence="3" type="ORF">CYR55_10580</name>
</gene>
<dbReference type="InterPro" id="IPR002491">
    <property type="entry name" value="ABC_transptr_periplasmic_BD"/>
</dbReference>
<reference evidence="3 4" key="1">
    <citation type="submission" date="2017-12" db="EMBL/GenBank/DDBJ databases">
        <title>Characterization of six clinical isolates of Enterochimera gen. nov., a novel genus of the Yersiniaciae family and the three species Enterochimera arupensis sp. nov., Enterochimera coloradensis sp. nov, and Enterochimera californica sp. nov.</title>
        <authorList>
            <person name="Rossi A."/>
            <person name="Fisher M."/>
        </authorList>
    </citation>
    <scope>NUCLEOTIDE SEQUENCE [LARGE SCALE GENOMIC DNA]</scope>
    <source>
        <strain evidence="4">2015-Iso6</strain>
    </source>
</reference>
<dbReference type="Pfam" id="PF01497">
    <property type="entry name" value="Peripla_BP_2"/>
    <property type="match status" value="1"/>
</dbReference>
<feature type="signal peptide" evidence="1">
    <location>
        <begin position="1"/>
        <end position="17"/>
    </location>
</feature>
<name>A0A2N5E7A5_9GAMM</name>
<dbReference type="SUPFAM" id="SSF53807">
    <property type="entry name" value="Helical backbone' metal receptor"/>
    <property type="match status" value="1"/>
</dbReference>
<organism evidence="3 4">
    <name type="scientific">Chimaeribacter californicus</name>
    <dbReference type="NCBI Taxonomy" id="2060067"/>
    <lineage>
        <taxon>Bacteria</taxon>
        <taxon>Pseudomonadati</taxon>
        <taxon>Pseudomonadota</taxon>
        <taxon>Gammaproteobacteria</taxon>
        <taxon>Enterobacterales</taxon>
        <taxon>Yersiniaceae</taxon>
        <taxon>Chimaeribacter</taxon>
    </lineage>
</organism>
<dbReference type="PANTHER" id="PTHR30535">
    <property type="entry name" value="VITAMIN B12-BINDING PROTEIN"/>
    <property type="match status" value="1"/>
</dbReference>
<dbReference type="Proteomes" id="UP000234240">
    <property type="component" value="Unassembled WGS sequence"/>
</dbReference>
<dbReference type="PANTHER" id="PTHR30535:SF4">
    <property type="entry name" value="HEMIN-BINDING PERIPLASMIC PROTEIN HMUT"/>
    <property type="match status" value="1"/>
</dbReference>
<dbReference type="AlphaFoldDB" id="A0A2N5E7A5"/>
<proteinExistence type="predicted"/>
<evidence type="ECO:0000259" key="2">
    <source>
        <dbReference type="PROSITE" id="PS50983"/>
    </source>
</evidence>
<dbReference type="OrthoDB" id="9797736at2"/>
<dbReference type="InterPro" id="IPR050902">
    <property type="entry name" value="ABC_Transporter_SBP"/>
</dbReference>
<dbReference type="RefSeq" id="WP_101816101.1">
    <property type="nucleotide sequence ID" value="NZ_PJZF01000007.1"/>
</dbReference>
<keyword evidence="1" id="KW-0732">Signal</keyword>
<evidence type="ECO:0000313" key="4">
    <source>
        <dbReference type="Proteomes" id="UP000234240"/>
    </source>
</evidence>
<evidence type="ECO:0000256" key="1">
    <source>
        <dbReference type="SAM" id="SignalP"/>
    </source>
</evidence>
<comment type="caution">
    <text evidence="3">The sequence shown here is derived from an EMBL/GenBank/DDBJ whole genome shotgun (WGS) entry which is preliminary data.</text>
</comment>
<dbReference type="EMBL" id="PJZF01000007">
    <property type="protein sequence ID" value="PLR37370.1"/>
    <property type="molecule type" value="Genomic_DNA"/>
</dbReference>
<keyword evidence="4" id="KW-1185">Reference proteome</keyword>
<accession>A0A2N5E7A5</accession>
<sequence>MRRALWLLVLLAGNAAAERVVTIGGDVTEIVYALGAGGELVARDSTSTRPAAAGALPDVGYMRQLNAEGILAMRPSLVLATAQAAPALALDQIRQSGVEVMMVPPAVTLDQIADKVAVVAHALHRDSQGETLSRQLRAQLDQMHYAALPTKVLFIMSHGGMSTLVAGQQTAADQVLAAAGVRNAMQGFNGYKPLSAEGVIAAAPDLVLVTTDGLRTLGGQAQVWALPGLRLTPAGRGGRLLVLDDMALLGFGPATPAAVRQLRAAAAPAP</sequence>
<evidence type="ECO:0000313" key="3">
    <source>
        <dbReference type="EMBL" id="PLR37370.1"/>
    </source>
</evidence>
<protein>
    <submittedName>
        <fullName evidence="3">Hemin ABC transporter substrate-binding protein</fullName>
    </submittedName>
</protein>
<dbReference type="Gene3D" id="3.40.50.1980">
    <property type="entry name" value="Nitrogenase molybdenum iron protein domain"/>
    <property type="match status" value="2"/>
</dbReference>
<feature type="domain" description="Fe/B12 periplasmic-binding" evidence="2">
    <location>
        <begin position="19"/>
        <end position="270"/>
    </location>
</feature>
<feature type="chain" id="PRO_5014613493" evidence="1">
    <location>
        <begin position="18"/>
        <end position="270"/>
    </location>
</feature>